<comment type="caution">
    <text evidence="1">The sequence shown here is derived from an EMBL/GenBank/DDBJ whole genome shotgun (WGS) entry which is preliminary data.</text>
</comment>
<organism evidence="1 2">
    <name type="scientific">Pseudolycoriella hygida</name>
    <dbReference type="NCBI Taxonomy" id="35572"/>
    <lineage>
        <taxon>Eukaryota</taxon>
        <taxon>Metazoa</taxon>
        <taxon>Ecdysozoa</taxon>
        <taxon>Arthropoda</taxon>
        <taxon>Hexapoda</taxon>
        <taxon>Insecta</taxon>
        <taxon>Pterygota</taxon>
        <taxon>Neoptera</taxon>
        <taxon>Endopterygota</taxon>
        <taxon>Diptera</taxon>
        <taxon>Nematocera</taxon>
        <taxon>Sciaroidea</taxon>
        <taxon>Sciaridae</taxon>
        <taxon>Pseudolycoriella</taxon>
    </lineage>
</organism>
<sequence length="24" mass="2563">MRNALSNPILKRKLLGVTVGSVPV</sequence>
<protein>
    <submittedName>
        <fullName evidence="1">Uncharacterized protein</fullName>
    </submittedName>
</protein>
<accession>A0A9Q0S8D6</accession>
<evidence type="ECO:0000313" key="2">
    <source>
        <dbReference type="Proteomes" id="UP001151699"/>
    </source>
</evidence>
<evidence type="ECO:0000313" key="1">
    <source>
        <dbReference type="EMBL" id="KAJ6649224.1"/>
    </source>
</evidence>
<name>A0A9Q0S8D6_9DIPT</name>
<dbReference type="EMBL" id="WJQU01000001">
    <property type="protein sequence ID" value="KAJ6649224.1"/>
    <property type="molecule type" value="Genomic_DNA"/>
</dbReference>
<keyword evidence="2" id="KW-1185">Reference proteome</keyword>
<dbReference type="Proteomes" id="UP001151699">
    <property type="component" value="Chromosome A"/>
</dbReference>
<reference evidence="1" key="1">
    <citation type="submission" date="2022-07" db="EMBL/GenBank/DDBJ databases">
        <authorList>
            <person name="Trinca V."/>
            <person name="Uliana J.V.C."/>
            <person name="Torres T.T."/>
            <person name="Ward R.J."/>
            <person name="Monesi N."/>
        </authorList>
    </citation>
    <scope>NUCLEOTIDE SEQUENCE</scope>
    <source>
        <strain evidence="1">HSMRA1968</strain>
        <tissue evidence="1">Whole embryos</tissue>
    </source>
</reference>
<dbReference type="AlphaFoldDB" id="A0A9Q0S8D6"/>
<proteinExistence type="predicted"/>
<gene>
    <name evidence="1" type="ORF">Bhyg_04458</name>
</gene>